<evidence type="ECO:0000313" key="1">
    <source>
        <dbReference type="EMBL" id="EEX72031.1"/>
    </source>
</evidence>
<gene>
    <name evidence="1" type="ORF">GCWU000325_01574</name>
</gene>
<dbReference type="EMBL" id="ACIJ02000018">
    <property type="protein sequence ID" value="EEX72031.1"/>
    <property type="molecule type" value="Genomic_DNA"/>
</dbReference>
<dbReference type="STRING" id="626522.GCWU000325_01574"/>
<accession>C9LH73</accession>
<name>C9LH73_9BACT</name>
<dbReference type="HOGENOM" id="CLU_207256_0_0_10"/>
<reference evidence="1" key="1">
    <citation type="submission" date="2009-09" db="EMBL/GenBank/DDBJ databases">
        <authorList>
            <person name="Weinstock G."/>
            <person name="Sodergren E."/>
            <person name="Clifton S."/>
            <person name="Fulton L."/>
            <person name="Fulton B."/>
            <person name="Courtney L."/>
            <person name="Fronick C."/>
            <person name="Harrison M."/>
            <person name="Strong C."/>
            <person name="Farmer C."/>
            <person name="Delahaunty K."/>
            <person name="Markovic C."/>
            <person name="Hall O."/>
            <person name="Minx P."/>
            <person name="Tomlinson C."/>
            <person name="Mitreva M."/>
            <person name="Nelson J."/>
            <person name="Hou S."/>
            <person name="Wollam A."/>
            <person name="Pepin K.H."/>
            <person name="Johnson M."/>
            <person name="Bhonagiri V."/>
            <person name="Nash W.E."/>
            <person name="Warren W."/>
            <person name="Chinwalla A."/>
            <person name="Mardis E.R."/>
            <person name="Wilson R.K."/>
        </authorList>
    </citation>
    <scope>NUCLEOTIDE SEQUENCE [LARGE SCALE GENOMIC DNA]</scope>
    <source>
        <strain evidence="1">ATCC 51259</strain>
    </source>
</reference>
<comment type="caution">
    <text evidence="1">The sequence shown here is derived from an EMBL/GenBank/DDBJ whole genome shotgun (WGS) entry which is preliminary data.</text>
</comment>
<sequence>MKKCGIFADFIDDIGYFGMYLGRGCGCLWARLGRYYMILGGQSVVPHSKFIRSGGRVKHIKASP</sequence>
<evidence type="ECO:0000313" key="2">
    <source>
        <dbReference type="Proteomes" id="UP000003460"/>
    </source>
</evidence>
<proteinExistence type="predicted"/>
<dbReference type="Proteomes" id="UP000003460">
    <property type="component" value="Unassembled WGS sequence"/>
</dbReference>
<keyword evidence="2" id="KW-1185">Reference proteome</keyword>
<protein>
    <submittedName>
        <fullName evidence="1">Uncharacterized protein</fullName>
    </submittedName>
</protein>
<organism evidence="1 2">
    <name type="scientific">Alloprevotella tannerae ATCC 51259</name>
    <dbReference type="NCBI Taxonomy" id="626522"/>
    <lineage>
        <taxon>Bacteria</taxon>
        <taxon>Pseudomonadati</taxon>
        <taxon>Bacteroidota</taxon>
        <taxon>Bacteroidia</taxon>
        <taxon>Bacteroidales</taxon>
        <taxon>Prevotellaceae</taxon>
        <taxon>Alloprevotella</taxon>
    </lineage>
</organism>
<dbReference type="AlphaFoldDB" id="C9LH73"/>